<feature type="compositionally biased region" description="Polar residues" evidence="1">
    <location>
        <begin position="191"/>
        <end position="222"/>
    </location>
</feature>
<dbReference type="Gene3D" id="1.10.418.10">
    <property type="entry name" value="Calponin-like domain"/>
    <property type="match status" value="1"/>
</dbReference>
<feature type="region of interest" description="Disordered" evidence="1">
    <location>
        <begin position="294"/>
        <end position="319"/>
    </location>
</feature>
<feature type="region of interest" description="Disordered" evidence="1">
    <location>
        <begin position="124"/>
        <end position="222"/>
    </location>
</feature>
<evidence type="ECO:0000259" key="2">
    <source>
        <dbReference type="Pfam" id="PF06294"/>
    </source>
</evidence>
<evidence type="ECO:0000313" key="3">
    <source>
        <dbReference type="Proteomes" id="UP000515160"/>
    </source>
</evidence>
<name>A0A9C6SSX7_DROAB</name>
<feature type="compositionally biased region" description="Acidic residues" evidence="1">
    <location>
        <begin position="360"/>
        <end position="370"/>
    </location>
</feature>
<organism evidence="3 4">
    <name type="scientific">Drosophila albomicans</name>
    <name type="common">Fruit fly</name>
    <dbReference type="NCBI Taxonomy" id="7291"/>
    <lineage>
        <taxon>Eukaryota</taxon>
        <taxon>Metazoa</taxon>
        <taxon>Ecdysozoa</taxon>
        <taxon>Arthropoda</taxon>
        <taxon>Hexapoda</taxon>
        <taxon>Insecta</taxon>
        <taxon>Pterygota</taxon>
        <taxon>Neoptera</taxon>
        <taxon>Endopterygota</taxon>
        <taxon>Diptera</taxon>
        <taxon>Brachycera</taxon>
        <taxon>Muscomorpha</taxon>
        <taxon>Ephydroidea</taxon>
        <taxon>Drosophilidae</taxon>
        <taxon>Drosophila</taxon>
    </lineage>
</organism>
<dbReference type="Pfam" id="PF06294">
    <property type="entry name" value="CH_2"/>
    <property type="match status" value="1"/>
</dbReference>
<protein>
    <submittedName>
        <fullName evidence="4">Uncharacterized protein LOC127565251</fullName>
    </submittedName>
</protein>
<dbReference type="Proteomes" id="UP000515160">
    <property type="component" value="Chromosome X"/>
</dbReference>
<feature type="region of interest" description="Disordered" evidence="1">
    <location>
        <begin position="337"/>
        <end position="370"/>
    </location>
</feature>
<gene>
    <name evidence="4" type="primary">LOC127565251</name>
</gene>
<dbReference type="InterPro" id="IPR010441">
    <property type="entry name" value="CH_2"/>
</dbReference>
<sequence length="370" mass="42418">MVSAEVKTRQLSAKQFEVLTNWLETKKINLMNSLEDGNIDLNAVASSMKLINKKFATTSVYTAHNNFALKLKNWDNFNLLVLRKMGVSVTRKQLEELAKSESYALYNLLYQVMCAERRGFKMFTPRRSGSLKPNDNQVKTFRNVTPSQAMKKPDQSPKQTQKQTPTQTPKQTPKQTPTQTPKQTQGRPKPNTSTSPIQTQVRKTAQVLARQTQVQPKPSYNKVNKPIAKENVRKKFGDSTTQTGASMQQLQRSVTWTKKSFKEAAVDCKIFDAIIIMQLETRMDQLNEKIDDMMAQQDQSSSRKQEASEQKLPRKSEPNQLEFLDFLFEPLEMQEASKHELITESEPNELEFLESQFEPLEMESEPDLVS</sequence>
<evidence type="ECO:0000313" key="4">
    <source>
        <dbReference type="RefSeq" id="XP_051858885.1"/>
    </source>
</evidence>
<dbReference type="OrthoDB" id="193300at2759"/>
<accession>A0A9C6SSX7</accession>
<dbReference type="GeneID" id="127565251"/>
<dbReference type="RefSeq" id="XP_051858885.1">
    <property type="nucleotide sequence ID" value="XM_052002925.1"/>
</dbReference>
<dbReference type="AlphaFoldDB" id="A0A9C6SSX7"/>
<feature type="compositionally biased region" description="Basic and acidic residues" evidence="1">
    <location>
        <begin position="301"/>
        <end position="317"/>
    </location>
</feature>
<feature type="compositionally biased region" description="Low complexity" evidence="1">
    <location>
        <begin position="156"/>
        <end position="190"/>
    </location>
</feature>
<dbReference type="GO" id="GO:0005737">
    <property type="term" value="C:cytoplasm"/>
    <property type="evidence" value="ECO:0007669"/>
    <property type="project" value="UniProtKB-ARBA"/>
</dbReference>
<proteinExistence type="predicted"/>
<feature type="compositionally biased region" description="Polar residues" evidence="1">
    <location>
        <begin position="131"/>
        <end position="148"/>
    </location>
</feature>
<dbReference type="InterPro" id="IPR036872">
    <property type="entry name" value="CH_dom_sf"/>
</dbReference>
<keyword evidence="3" id="KW-1185">Reference proteome</keyword>
<reference evidence="4" key="1">
    <citation type="submission" date="2025-08" db="UniProtKB">
        <authorList>
            <consortium name="RefSeq"/>
        </authorList>
    </citation>
    <scope>IDENTIFICATION</scope>
    <source>
        <strain evidence="4">15112-1751.03</strain>
        <tissue evidence="4">Whole Adult</tissue>
    </source>
</reference>
<evidence type="ECO:0000256" key="1">
    <source>
        <dbReference type="SAM" id="MobiDB-lite"/>
    </source>
</evidence>
<feature type="domain" description="CH-like" evidence="2">
    <location>
        <begin position="21"/>
        <end position="113"/>
    </location>
</feature>